<organism evidence="1 2">
    <name type="scientific">Parthenolecanium corni</name>
    <dbReference type="NCBI Taxonomy" id="536013"/>
    <lineage>
        <taxon>Eukaryota</taxon>
        <taxon>Metazoa</taxon>
        <taxon>Ecdysozoa</taxon>
        <taxon>Arthropoda</taxon>
        <taxon>Hexapoda</taxon>
        <taxon>Insecta</taxon>
        <taxon>Pterygota</taxon>
        <taxon>Neoptera</taxon>
        <taxon>Paraneoptera</taxon>
        <taxon>Hemiptera</taxon>
        <taxon>Sternorrhyncha</taxon>
        <taxon>Coccoidea</taxon>
        <taxon>Coccidae</taxon>
        <taxon>Parthenolecanium</taxon>
    </lineage>
</organism>
<comment type="caution">
    <text evidence="1">The sequence shown here is derived from an EMBL/GenBank/DDBJ whole genome shotgun (WGS) entry which is preliminary data.</text>
</comment>
<evidence type="ECO:0000313" key="2">
    <source>
        <dbReference type="Proteomes" id="UP001367676"/>
    </source>
</evidence>
<protein>
    <submittedName>
        <fullName evidence="1">Uncharacterized protein</fullName>
    </submittedName>
</protein>
<proteinExistence type="predicted"/>
<evidence type="ECO:0000313" key="1">
    <source>
        <dbReference type="EMBL" id="KAK7603906.1"/>
    </source>
</evidence>
<dbReference type="AlphaFoldDB" id="A0AAN9Y9B8"/>
<sequence>MTQPIYCLPTITVHPDPFGSSCTQVIPVSRRTRRIYSKPRTTLTLRRCSARIASLELSVEKYFGIGKRVRQSFTLAERGRILQIVLIYKNLVKYFT</sequence>
<accession>A0AAN9Y9B8</accession>
<gene>
    <name evidence="1" type="ORF">V9T40_004179</name>
</gene>
<reference evidence="1 2" key="1">
    <citation type="submission" date="2024-03" db="EMBL/GenBank/DDBJ databases">
        <title>Adaptation during the transition from Ophiocordyceps entomopathogen to insect associate is accompanied by gene loss and intensified selection.</title>
        <authorList>
            <person name="Ward C.M."/>
            <person name="Onetto C.A."/>
            <person name="Borneman A.R."/>
        </authorList>
    </citation>
    <scope>NUCLEOTIDE SEQUENCE [LARGE SCALE GENOMIC DNA]</scope>
    <source>
        <strain evidence="1">AWRI1</strain>
        <tissue evidence="1">Single Adult Female</tissue>
    </source>
</reference>
<keyword evidence="2" id="KW-1185">Reference proteome</keyword>
<dbReference type="EMBL" id="JBBCAQ010000004">
    <property type="protein sequence ID" value="KAK7603906.1"/>
    <property type="molecule type" value="Genomic_DNA"/>
</dbReference>
<dbReference type="Proteomes" id="UP001367676">
    <property type="component" value="Unassembled WGS sequence"/>
</dbReference>
<name>A0AAN9Y9B8_9HEMI</name>